<gene>
    <name evidence="1" type="ORF">JZ751_015063</name>
</gene>
<name>A0A8T2NTJ1_9TELE</name>
<accession>A0A8T2NTJ1</accession>
<dbReference type="Proteomes" id="UP000824540">
    <property type="component" value="Unassembled WGS sequence"/>
</dbReference>
<evidence type="ECO:0000313" key="2">
    <source>
        <dbReference type="Proteomes" id="UP000824540"/>
    </source>
</evidence>
<proteinExistence type="predicted"/>
<comment type="caution">
    <text evidence="1">The sequence shown here is derived from an EMBL/GenBank/DDBJ whole genome shotgun (WGS) entry which is preliminary data.</text>
</comment>
<dbReference type="AlphaFoldDB" id="A0A8T2NTJ1"/>
<evidence type="ECO:0000313" key="1">
    <source>
        <dbReference type="EMBL" id="KAG9342856.1"/>
    </source>
</evidence>
<reference evidence="1" key="1">
    <citation type="thesis" date="2021" institute="BYU ScholarsArchive" country="Provo, UT, USA">
        <title>Applications of and Algorithms for Genome Assembly and Genomic Analyses with an Emphasis on Marine Teleosts.</title>
        <authorList>
            <person name="Pickett B.D."/>
        </authorList>
    </citation>
    <scope>NUCLEOTIDE SEQUENCE</scope>
    <source>
        <strain evidence="1">HI-2016</strain>
    </source>
</reference>
<protein>
    <submittedName>
        <fullName evidence="1">Uncharacterized protein</fullName>
    </submittedName>
</protein>
<keyword evidence="2" id="KW-1185">Reference proteome</keyword>
<dbReference type="EMBL" id="JAFBMS010000025">
    <property type="protein sequence ID" value="KAG9342856.1"/>
    <property type="molecule type" value="Genomic_DNA"/>
</dbReference>
<sequence length="66" mass="7361">MGQDGLTEKKMEGWEPSSLSACTVTVQDESSAYQSRDAIDWLCRGVPPLLPTMEPEEIYSETESHL</sequence>
<organism evidence="1 2">
    <name type="scientific">Albula glossodonta</name>
    <name type="common">roundjaw bonefish</name>
    <dbReference type="NCBI Taxonomy" id="121402"/>
    <lineage>
        <taxon>Eukaryota</taxon>
        <taxon>Metazoa</taxon>
        <taxon>Chordata</taxon>
        <taxon>Craniata</taxon>
        <taxon>Vertebrata</taxon>
        <taxon>Euteleostomi</taxon>
        <taxon>Actinopterygii</taxon>
        <taxon>Neopterygii</taxon>
        <taxon>Teleostei</taxon>
        <taxon>Albuliformes</taxon>
        <taxon>Albulidae</taxon>
        <taxon>Albula</taxon>
    </lineage>
</organism>